<name>A0AAN6ZYH3_9PEZI</name>
<reference evidence="1" key="2">
    <citation type="submission" date="2023-05" db="EMBL/GenBank/DDBJ databases">
        <authorList>
            <consortium name="Lawrence Berkeley National Laboratory"/>
            <person name="Steindorff A."/>
            <person name="Hensen N."/>
            <person name="Bonometti L."/>
            <person name="Westerberg I."/>
            <person name="Brannstrom I.O."/>
            <person name="Guillou S."/>
            <person name="Cros-Aarteil S."/>
            <person name="Calhoun S."/>
            <person name="Haridas S."/>
            <person name="Kuo A."/>
            <person name="Mondo S."/>
            <person name="Pangilinan J."/>
            <person name="Riley R."/>
            <person name="Labutti K."/>
            <person name="Andreopoulos B."/>
            <person name="Lipzen A."/>
            <person name="Chen C."/>
            <person name="Yanf M."/>
            <person name="Daum C."/>
            <person name="Ng V."/>
            <person name="Clum A."/>
            <person name="Ohm R."/>
            <person name="Martin F."/>
            <person name="Silar P."/>
            <person name="Natvig D."/>
            <person name="Lalanne C."/>
            <person name="Gautier V."/>
            <person name="Ament-Velasquez S.L."/>
            <person name="Kruys A."/>
            <person name="Hutchinson M.I."/>
            <person name="Powell A.J."/>
            <person name="Barry K."/>
            <person name="Miller A.N."/>
            <person name="Grigoriev I.V."/>
            <person name="Debuchy R."/>
            <person name="Gladieux P."/>
            <person name="Thoren M.H."/>
            <person name="Johannesson H."/>
        </authorList>
    </citation>
    <scope>NUCLEOTIDE SEQUENCE</scope>
    <source>
        <strain evidence="1">CBS 538.74</strain>
    </source>
</reference>
<sequence length="319" mass="35817">MASIDAILDPAHRDLLDSAIRNVLGTERALETFAQIADGLPLSSVARDGYARRAPYANHPAVARHMSLCPGATEAALGFLSELSLGRTLTFDKALLRAYQWTQPGSGRSFECRLIELMARAVHGLAVLLFQRGHRIHDVVWAAKDPTYTVNAVTRPNPDAQLGPSPFCHPEYAMTDQYPDGVADVVGYWAENRILGGVVLLDRSDSWDDQRNPEPNVFLHSSYYDITFRVWRALDEQQQALVDFLLSRSPAGACPFPLLASDKNLDRIDPQYATSLKVCRDFWERRLPPSNGRFQESHCVRSQLDYPEAYPKPSHKEWL</sequence>
<organism evidence="1 2">
    <name type="scientific">Chaetomidium leptoderma</name>
    <dbReference type="NCBI Taxonomy" id="669021"/>
    <lineage>
        <taxon>Eukaryota</taxon>
        <taxon>Fungi</taxon>
        <taxon>Dikarya</taxon>
        <taxon>Ascomycota</taxon>
        <taxon>Pezizomycotina</taxon>
        <taxon>Sordariomycetes</taxon>
        <taxon>Sordariomycetidae</taxon>
        <taxon>Sordariales</taxon>
        <taxon>Chaetomiaceae</taxon>
        <taxon>Chaetomidium</taxon>
    </lineage>
</organism>
<comment type="caution">
    <text evidence="1">The sequence shown here is derived from an EMBL/GenBank/DDBJ whole genome shotgun (WGS) entry which is preliminary data.</text>
</comment>
<proteinExistence type="predicted"/>
<keyword evidence="2" id="KW-1185">Reference proteome</keyword>
<evidence type="ECO:0000313" key="1">
    <source>
        <dbReference type="EMBL" id="KAK4154883.1"/>
    </source>
</evidence>
<dbReference type="Proteomes" id="UP001302745">
    <property type="component" value="Unassembled WGS sequence"/>
</dbReference>
<accession>A0AAN6ZYH3</accession>
<reference evidence="1" key="1">
    <citation type="journal article" date="2023" name="Mol. Phylogenet. Evol.">
        <title>Genome-scale phylogeny and comparative genomics of the fungal order Sordariales.</title>
        <authorList>
            <person name="Hensen N."/>
            <person name="Bonometti L."/>
            <person name="Westerberg I."/>
            <person name="Brannstrom I.O."/>
            <person name="Guillou S."/>
            <person name="Cros-Aarteil S."/>
            <person name="Calhoun S."/>
            <person name="Haridas S."/>
            <person name="Kuo A."/>
            <person name="Mondo S."/>
            <person name="Pangilinan J."/>
            <person name="Riley R."/>
            <person name="LaButti K."/>
            <person name="Andreopoulos B."/>
            <person name="Lipzen A."/>
            <person name="Chen C."/>
            <person name="Yan M."/>
            <person name="Daum C."/>
            <person name="Ng V."/>
            <person name="Clum A."/>
            <person name="Steindorff A."/>
            <person name="Ohm R.A."/>
            <person name="Martin F."/>
            <person name="Silar P."/>
            <person name="Natvig D.O."/>
            <person name="Lalanne C."/>
            <person name="Gautier V."/>
            <person name="Ament-Velasquez S.L."/>
            <person name="Kruys A."/>
            <person name="Hutchinson M.I."/>
            <person name="Powell A.J."/>
            <person name="Barry K."/>
            <person name="Miller A.N."/>
            <person name="Grigoriev I.V."/>
            <person name="Debuchy R."/>
            <person name="Gladieux P."/>
            <person name="Hiltunen Thoren M."/>
            <person name="Johannesson H."/>
        </authorList>
    </citation>
    <scope>NUCLEOTIDE SEQUENCE</scope>
    <source>
        <strain evidence="1">CBS 538.74</strain>
    </source>
</reference>
<evidence type="ECO:0000313" key="2">
    <source>
        <dbReference type="Proteomes" id="UP001302745"/>
    </source>
</evidence>
<dbReference type="AlphaFoldDB" id="A0AAN6ZYH3"/>
<dbReference type="EMBL" id="MU856900">
    <property type="protein sequence ID" value="KAK4154883.1"/>
    <property type="molecule type" value="Genomic_DNA"/>
</dbReference>
<protein>
    <submittedName>
        <fullName evidence="1">Uncharacterized protein</fullName>
    </submittedName>
</protein>
<gene>
    <name evidence="1" type="ORF">C8A00DRAFT_14020</name>
</gene>